<accession>A0AAX6MF79</accession>
<dbReference type="Proteomes" id="UP001369815">
    <property type="component" value="Unassembled WGS sequence"/>
</dbReference>
<evidence type="ECO:0000313" key="3">
    <source>
        <dbReference type="Proteomes" id="UP001369815"/>
    </source>
</evidence>
<dbReference type="AlphaFoldDB" id="A0AAX6MF79"/>
<feature type="region of interest" description="Disordered" evidence="1">
    <location>
        <begin position="170"/>
        <end position="190"/>
    </location>
</feature>
<protein>
    <submittedName>
        <fullName evidence="2">Uncharacterized protein</fullName>
    </submittedName>
</protein>
<feature type="region of interest" description="Disordered" evidence="1">
    <location>
        <begin position="29"/>
        <end position="67"/>
    </location>
</feature>
<reference evidence="2 3" key="1">
    <citation type="journal article" date="2024" name="Front Chem Biol">
        <title>Unveiling the potential of Daldinia eschscholtzii MFLUCC 19-0629 through bioactivity and bioinformatics studies for enhanced sustainable agriculture production.</title>
        <authorList>
            <person name="Brooks S."/>
            <person name="Weaver J.A."/>
            <person name="Klomchit A."/>
            <person name="Alharthi S.A."/>
            <person name="Onlamun T."/>
            <person name="Nurani R."/>
            <person name="Vong T.K."/>
            <person name="Alberti F."/>
            <person name="Greco C."/>
        </authorList>
    </citation>
    <scope>NUCLEOTIDE SEQUENCE [LARGE SCALE GENOMIC DNA]</scope>
    <source>
        <strain evidence="2">MFLUCC 19-0629</strain>
    </source>
</reference>
<comment type="caution">
    <text evidence="2">The sequence shown here is derived from an EMBL/GenBank/DDBJ whole genome shotgun (WGS) entry which is preliminary data.</text>
</comment>
<dbReference type="EMBL" id="JBANMG010000007">
    <property type="protein sequence ID" value="KAK6951358.1"/>
    <property type="molecule type" value="Genomic_DNA"/>
</dbReference>
<sequence length="311" mass="35111">MPPYPTAPYVGVRYPTVPYPVSPYPIPPVPPSPYPAAVPPPISPLSPRHPPPPPPVPPAPQPQNLNAGPALVDNFLERAHTRLEPRRKGLFWTEDELNDELEDQLDLVRRGIQDIVSQEFHLPGDIAPRVTIRLSPADLGPDGKWRHGQGELWRAGATVLMPKVIIRMPERRDPRDRGNRRHSRATPTHGDRAYMDAAKRVLDAVVHGRGLDRYDTRTNLAGLPFDPKSDLPHACFEYRDTTMGSGSAEDVCHIMPSHTHIYLPTKPKRVDHRNTWLYERLYGGHPQAIDHLRKWAGRRGIDLSFLKVTYV</sequence>
<evidence type="ECO:0000313" key="2">
    <source>
        <dbReference type="EMBL" id="KAK6951358.1"/>
    </source>
</evidence>
<gene>
    <name evidence="2" type="ORF">Daesc_007892</name>
</gene>
<organism evidence="2 3">
    <name type="scientific">Daldinia eschscholtzii</name>
    <dbReference type="NCBI Taxonomy" id="292717"/>
    <lineage>
        <taxon>Eukaryota</taxon>
        <taxon>Fungi</taxon>
        <taxon>Dikarya</taxon>
        <taxon>Ascomycota</taxon>
        <taxon>Pezizomycotina</taxon>
        <taxon>Sordariomycetes</taxon>
        <taxon>Xylariomycetidae</taxon>
        <taxon>Xylariales</taxon>
        <taxon>Hypoxylaceae</taxon>
        <taxon>Daldinia</taxon>
    </lineage>
</organism>
<proteinExistence type="predicted"/>
<keyword evidence="3" id="KW-1185">Reference proteome</keyword>
<feature type="compositionally biased region" description="Pro residues" evidence="1">
    <location>
        <begin position="29"/>
        <end position="61"/>
    </location>
</feature>
<evidence type="ECO:0000256" key="1">
    <source>
        <dbReference type="SAM" id="MobiDB-lite"/>
    </source>
</evidence>
<name>A0AAX6MF79_9PEZI</name>